<accession>A0A383VZE5</accession>
<evidence type="ECO:0000256" key="6">
    <source>
        <dbReference type="ARBA" id="ARBA00022840"/>
    </source>
</evidence>
<evidence type="ECO:0000256" key="4">
    <source>
        <dbReference type="ARBA" id="ARBA00022741"/>
    </source>
</evidence>
<protein>
    <recommendedName>
        <fullName evidence="2">1-phosphatidylinositol 4-kinase</fullName>
        <ecNumber evidence="2">2.7.1.67</ecNumber>
    </recommendedName>
</protein>
<comment type="similarity">
    <text evidence="1">Belongs to the PI3/PI4-kinase family. Type II PI4K subfamily.</text>
</comment>
<dbReference type="STRING" id="3088.A0A383VZE5"/>
<organism evidence="9 10">
    <name type="scientific">Tetradesmus obliquus</name>
    <name type="common">Green alga</name>
    <name type="synonym">Acutodesmus obliquus</name>
    <dbReference type="NCBI Taxonomy" id="3088"/>
    <lineage>
        <taxon>Eukaryota</taxon>
        <taxon>Viridiplantae</taxon>
        <taxon>Chlorophyta</taxon>
        <taxon>core chlorophytes</taxon>
        <taxon>Chlorophyceae</taxon>
        <taxon>CS clade</taxon>
        <taxon>Sphaeropleales</taxon>
        <taxon>Scenedesmaceae</taxon>
        <taxon>Tetradesmus</taxon>
    </lineage>
</organism>
<dbReference type="EMBL" id="FNXT01000983">
    <property type="protein sequence ID" value="SZX70249.1"/>
    <property type="molecule type" value="Genomic_DNA"/>
</dbReference>
<feature type="domain" description="PI3K/PI4K catalytic" evidence="8">
    <location>
        <begin position="296"/>
        <end position="580"/>
    </location>
</feature>
<dbReference type="AlphaFoldDB" id="A0A383VZE5"/>
<proteinExistence type="inferred from homology"/>
<dbReference type="InterPro" id="IPR000403">
    <property type="entry name" value="PI3/4_kinase_cat_dom"/>
</dbReference>
<evidence type="ECO:0000256" key="7">
    <source>
        <dbReference type="SAM" id="MobiDB-lite"/>
    </source>
</evidence>
<evidence type="ECO:0000313" key="9">
    <source>
        <dbReference type="EMBL" id="SZX70249.1"/>
    </source>
</evidence>
<dbReference type="GO" id="GO:0004430">
    <property type="term" value="F:1-phosphatidylinositol 4-kinase activity"/>
    <property type="evidence" value="ECO:0007669"/>
    <property type="project" value="UniProtKB-EC"/>
</dbReference>
<reference evidence="9 10" key="1">
    <citation type="submission" date="2016-10" db="EMBL/GenBank/DDBJ databases">
        <authorList>
            <person name="Cai Z."/>
        </authorList>
    </citation>
    <scope>NUCLEOTIDE SEQUENCE [LARGE SCALE GENOMIC DNA]</scope>
</reference>
<evidence type="ECO:0000256" key="5">
    <source>
        <dbReference type="ARBA" id="ARBA00022777"/>
    </source>
</evidence>
<dbReference type="PANTHER" id="PTHR45800">
    <property type="entry name" value="PHOSPHATIDYLINOSITOL 4-KINASE GAMMA"/>
    <property type="match status" value="1"/>
</dbReference>
<evidence type="ECO:0000256" key="2">
    <source>
        <dbReference type="ARBA" id="ARBA00012169"/>
    </source>
</evidence>
<keyword evidence="5" id="KW-0418">Kinase</keyword>
<feature type="region of interest" description="Disordered" evidence="7">
    <location>
        <begin position="325"/>
        <end position="362"/>
    </location>
</feature>
<keyword evidence="3" id="KW-0808">Transferase</keyword>
<feature type="compositionally biased region" description="Low complexity" evidence="7">
    <location>
        <begin position="142"/>
        <end position="170"/>
    </location>
</feature>
<dbReference type="InterPro" id="IPR044571">
    <property type="entry name" value="P4KG1-8"/>
</dbReference>
<feature type="region of interest" description="Disordered" evidence="7">
    <location>
        <begin position="134"/>
        <end position="170"/>
    </location>
</feature>
<dbReference type="PANTHER" id="PTHR45800:SF4">
    <property type="entry name" value="PHOSPHATIDYLINOSITOL 4-KINASE GAMMA 3"/>
    <property type="match status" value="1"/>
</dbReference>
<evidence type="ECO:0000256" key="3">
    <source>
        <dbReference type="ARBA" id="ARBA00022679"/>
    </source>
</evidence>
<dbReference type="EC" id="2.7.1.67" evidence="2"/>
<evidence type="ECO:0000256" key="1">
    <source>
        <dbReference type="ARBA" id="ARBA00008941"/>
    </source>
</evidence>
<dbReference type="Proteomes" id="UP000256970">
    <property type="component" value="Unassembled WGS sequence"/>
</dbReference>
<dbReference type="PROSITE" id="PS50290">
    <property type="entry name" value="PI3_4_KINASE_3"/>
    <property type="match status" value="1"/>
</dbReference>
<dbReference type="GO" id="GO:0005524">
    <property type="term" value="F:ATP binding"/>
    <property type="evidence" value="ECO:0007669"/>
    <property type="project" value="UniProtKB-KW"/>
</dbReference>
<gene>
    <name evidence="9" type="ORF">BQ4739_LOCUS10475</name>
</gene>
<keyword evidence="6" id="KW-0067">ATP-binding</keyword>
<sequence length="620" mass="66346">MSLVLAHASASGLASLKATDSLAVLPNETIMDIKMRLRNQGWFSSKSCLVIGDRELADAVRVSDLVKASGKTHASYLHVFVKLADVESVNIRTLMRELSLANPAAAEQQLADRFLSRPSSGDLLALPAISEPEVAEGTPVDSSSSSFASSATGSSSVDQDASNPAPADASSSHCRAVVHLMVHKSAKVNWHHMQENKFELNISSSETVDSLLRKIEAANGLALEGEHTVLIDGQPIDRQSGMPLASYISNERATKLELVPCEPDVDALPEGSPSLHSPGHLLHQHWQAARAGLAEGLQPTLAKAGTGGSYFLQDVQGKPVAVFKPEDEEPHAVNNPKGRTGSSSDGSSGSGSEGLKRGTRPGEGAVREVAAYVLDHGHFAGVPPTALVSAFVDASDGGAVKVGSLQQFVEAEGDCEERGYSSFPVQEVHKIAVLDLRLGNADRNGGNILARRNSGSGQWELIPIDHGYCLPSTFEDLSFEWMYWPQAERPFDDATLAYIDSLDADRDEAILAAHGISLRPECLRVFRVCTMVLKKGAKAGLTPSQIAGVLCREGLTKSVVEKLHSNAMHLAKMQQGASASASASSLKERGVDTPVYMRHMEQLLDEYLEEFLLEGSELMY</sequence>
<keyword evidence="10" id="KW-1185">Reference proteome</keyword>
<evidence type="ECO:0000259" key="8">
    <source>
        <dbReference type="PROSITE" id="PS50290"/>
    </source>
</evidence>
<dbReference type="Pfam" id="PF00454">
    <property type="entry name" value="PI3_PI4_kinase"/>
    <property type="match status" value="1"/>
</dbReference>
<evidence type="ECO:0000313" key="10">
    <source>
        <dbReference type="Proteomes" id="UP000256970"/>
    </source>
</evidence>
<keyword evidence="4" id="KW-0547">Nucleotide-binding</keyword>
<name>A0A383VZE5_TETOB</name>